<feature type="chain" id="PRO_5038123531" description="Fibronectin type-III domain-containing protein" evidence="1">
    <location>
        <begin position="23"/>
        <end position="566"/>
    </location>
</feature>
<protein>
    <recommendedName>
        <fullName evidence="2">Fibronectin type-III domain-containing protein</fullName>
    </recommendedName>
</protein>
<reference evidence="3" key="2">
    <citation type="submission" date="2020-09" db="EMBL/GenBank/DDBJ databases">
        <authorList>
            <person name="Sun Q."/>
            <person name="Sedlacek I."/>
        </authorList>
    </citation>
    <scope>NUCLEOTIDE SEQUENCE</scope>
    <source>
        <strain evidence="3">CCM 8711</strain>
    </source>
</reference>
<accession>A0A917JC88</accession>
<dbReference type="InterPro" id="IPR011050">
    <property type="entry name" value="Pectin_lyase_fold/virulence"/>
</dbReference>
<dbReference type="EMBL" id="BMDO01000009">
    <property type="protein sequence ID" value="GGI51957.1"/>
    <property type="molecule type" value="Genomic_DNA"/>
</dbReference>
<name>A0A917JC88_9SPHI</name>
<dbReference type="InterPro" id="IPR003961">
    <property type="entry name" value="FN3_dom"/>
</dbReference>
<dbReference type="InterPro" id="IPR013783">
    <property type="entry name" value="Ig-like_fold"/>
</dbReference>
<dbReference type="SMART" id="SM00060">
    <property type="entry name" value="FN3"/>
    <property type="match status" value="2"/>
</dbReference>
<feature type="signal peptide" evidence="1">
    <location>
        <begin position="1"/>
        <end position="22"/>
    </location>
</feature>
<evidence type="ECO:0000313" key="4">
    <source>
        <dbReference type="Proteomes" id="UP000662074"/>
    </source>
</evidence>
<evidence type="ECO:0000256" key="1">
    <source>
        <dbReference type="SAM" id="SignalP"/>
    </source>
</evidence>
<dbReference type="Gene3D" id="2.60.40.10">
    <property type="entry name" value="Immunoglobulins"/>
    <property type="match status" value="1"/>
</dbReference>
<gene>
    <name evidence="3" type="ORF">GCM10011425_31690</name>
</gene>
<dbReference type="SUPFAM" id="SSF49265">
    <property type="entry name" value="Fibronectin type III"/>
    <property type="match status" value="1"/>
</dbReference>
<dbReference type="AlphaFoldDB" id="A0A917JC88"/>
<proteinExistence type="predicted"/>
<dbReference type="InterPro" id="IPR036116">
    <property type="entry name" value="FN3_sf"/>
</dbReference>
<feature type="domain" description="Fibronectin type-III" evidence="2">
    <location>
        <begin position="35"/>
        <end position="121"/>
    </location>
</feature>
<evidence type="ECO:0000259" key="2">
    <source>
        <dbReference type="SMART" id="SM00060"/>
    </source>
</evidence>
<organism evidence="3 4">
    <name type="scientific">Mucilaginibacter galii</name>
    <dbReference type="NCBI Taxonomy" id="2005073"/>
    <lineage>
        <taxon>Bacteria</taxon>
        <taxon>Pseudomonadati</taxon>
        <taxon>Bacteroidota</taxon>
        <taxon>Sphingobacteriia</taxon>
        <taxon>Sphingobacteriales</taxon>
        <taxon>Sphingobacteriaceae</taxon>
        <taxon>Mucilaginibacter</taxon>
    </lineage>
</organism>
<keyword evidence="1" id="KW-0732">Signal</keyword>
<comment type="caution">
    <text evidence="3">The sequence shown here is derived from an EMBL/GenBank/DDBJ whole genome shotgun (WGS) entry which is preliminary data.</text>
</comment>
<dbReference type="PROSITE" id="PS51257">
    <property type="entry name" value="PROKAR_LIPOPROTEIN"/>
    <property type="match status" value="1"/>
</dbReference>
<dbReference type="Proteomes" id="UP000662074">
    <property type="component" value="Unassembled WGS sequence"/>
</dbReference>
<feature type="domain" description="Fibronectin type-III" evidence="2">
    <location>
        <begin position="135"/>
        <end position="213"/>
    </location>
</feature>
<reference evidence="3" key="1">
    <citation type="journal article" date="2014" name="Int. J. Syst. Evol. Microbiol.">
        <title>Complete genome sequence of Corynebacterium casei LMG S-19264T (=DSM 44701T), isolated from a smear-ripened cheese.</title>
        <authorList>
            <consortium name="US DOE Joint Genome Institute (JGI-PGF)"/>
            <person name="Walter F."/>
            <person name="Albersmeier A."/>
            <person name="Kalinowski J."/>
            <person name="Ruckert C."/>
        </authorList>
    </citation>
    <scope>NUCLEOTIDE SEQUENCE</scope>
    <source>
        <strain evidence="3">CCM 8711</strain>
    </source>
</reference>
<dbReference type="SUPFAM" id="SSF51126">
    <property type="entry name" value="Pectin lyase-like"/>
    <property type="match status" value="1"/>
</dbReference>
<evidence type="ECO:0000313" key="3">
    <source>
        <dbReference type="EMBL" id="GGI51957.1"/>
    </source>
</evidence>
<keyword evidence="4" id="KW-1185">Reference proteome</keyword>
<sequence>MKIMKKYMIWLAAPLLCALMLASCKKNNDIGTLQPSRAFVPTTIVTTPTGASVKIDWKASLFSTGTGVTYTVDLSRNQNFSTIDYTKTTDAVTLTLTDEQLLVGQPYYVRIKANATATTPGSNGYVVTTSSFTMPGVLQSVANADLSSKTVLLKWLTAPDVTKITITPTGGTAFDVVLTPGDVTAKSKLITGLTPNTAYRADIYAGTRVKGFTTFTTPLYNREITTADNLIDVINAAANNDVIGLADGTYEIKDATATVVNLTILQKSITLQGKSGDPAKVRIKFKQIDLKGTGAGFGARSITFEGTDGVVVATPGGTSTGPAPYFLNLIGAGSDGENSTFANINIDGCVVYNVLNALLRGNRSTNVNGFVIGNININNSVVYNVNAPASASFNTIELSRVQFAQLNITNSTFYEFGRALVVANTLLNSGTPVPVVKIDKCTFNSFGGNNMFVLVDANTNFLNVTATNNIIGNIPKVTATGAQGLLRGTGPGSTFTFTNNNLFNAVTTTGAVLPVNTSATSVNATANTAVALSWTAATTDFTLPAGSPLRTASTTGGAIGDPRWAK</sequence>